<name>A0A0F9LJA5_9ZZZZ</name>
<accession>A0A0F9LJA5</accession>
<evidence type="ECO:0000313" key="1">
    <source>
        <dbReference type="EMBL" id="KKM93468.1"/>
    </source>
</evidence>
<dbReference type="AlphaFoldDB" id="A0A0F9LJA5"/>
<organism evidence="1">
    <name type="scientific">marine sediment metagenome</name>
    <dbReference type="NCBI Taxonomy" id="412755"/>
    <lineage>
        <taxon>unclassified sequences</taxon>
        <taxon>metagenomes</taxon>
        <taxon>ecological metagenomes</taxon>
    </lineage>
</organism>
<comment type="caution">
    <text evidence="1">The sequence shown here is derived from an EMBL/GenBank/DDBJ whole genome shotgun (WGS) entry which is preliminary data.</text>
</comment>
<sequence>MKGRGGSIALSVSSLEQVKLVNKAVEVTRKIVLRRDDES</sequence>
<gene>
    <name evidence="1" type="ORF">LCGC14_1208190</name>
</gene>
<dbReference type="EMBL" id="LAZR01006262">
    <property type="protein sequence ID" value="KKM93468.1"/>
    <property type="molecule type" value="Genomic_DNA"/>
</dbReference>
<proteinExistence type="predicted"/>
<reference evidence="1" key="1">
    <citation type="journal article" date="2015" name="Nature">
        <title>Complex archaea that bridge the gap between prokaryotes and eukaryotes.</title>
        <authorList>
            <person name="Spang A."/>
            <person name="Saw J.H."/>
            <person name="Jorgensen S.L."/>
            <person name="Zaremba-Niedzwiedzka K."/>
            <person name="Martijn J."/>
            <person name="Lind A.E."/>
            <person name="van Eijk R."/>
            <person name="Schleper C."/>
            <person name="Guy L."/>
            <person name="Ettema T.J."/>
        </authorList>
    </citation>
    <scope>NUCLEOTIDE SEQUENCE</scope>
</reference>
<protein>
    <submittedName>
        <fullName evidence="1">Uncharacterized protein</fullName>
    </submittedName>
</protein>